<dbReference type="GO" id="GO:0005634">
    <property type="term" value="C:nucleus"/>
    <property type="evidence" value="ECO:0007669"/>
    <property type="project" value="UniProtKB-SubCell"/>
</dbReference>
<feature type="region of interest" description="Disordered" evidence="7">
    <location>
        <begin position="104"/>
        <end position="141"/>
    </location>
</feature>
<evidence type="ECO:0000256" key="6">
    <source>
        <dbReference type="SAM" id="Coils"/>
    </source>
</evidence>
<dbReference type="AlphaFoldDB" id="A0A137P1S2"/>
<dbReference type="Proteomes" id="UP000070444">
    <property type="component" value="Unassembled WGS sequence"/>
</dbReference>
<dbReference type="PROSITE" id="PS50888">
    <property type="entry name" value="BHLH"/>
    <property type="match status" value="1"/>
</dbReference>
<sequence>MDSILKNGQTGIVHKNMEETFKYNDPLMNSTSTPLSSNPNNFYQNFPKPHPSPLIGSPILNSPIVGSPFQTFSDPQFSFIPPLYPPNLPSHSYTFRFMNNDMTSSLHNKDSKSRTNLKKKRPQKYNPRREGLTPNSAGNYRGKKLAEELLTDEQKKAHHIASEQKRRQNIRDGYDMLIASIPQLKHGPRNEAVVLEKALEYIVQLQSKQSELKNRVVQLQTNLGDTTDYFKDFVDLEIPEKTSLDINSLEMSESYIPGDDNSGSFSADDNSAVDPNLA</sequence>
<dbReference type="Gene3D" id="4.10.280.10">
    <property type="entry name" value="Helix-loop-helix DNA-binding domain"/>
    <property type="match status" value="1"/>
</dbReference>
<dbReference type="GO" id="GO:0000978">
    <property type="term" value="F:RNA polymerase II cis-regulatory region sequence-specific DNA binding"/>
    <property type="evidence" value="ECO:0007669"/>
    <property type="project" value="TreeGrafter"/>
</dbReference>
<dbReference type="SMART" id="SM00353">
    <property type="entry name" value="HLH"/>
    <property type="match status" value="1"/>
</dbReference>
<keyword evidence="4" id="KW-0804">Transcription</keyword>
<proteinExistence type="predicted"/>
<evidence type="ECO:0000256" key="3">
    <source>
        <dbReference type="ARBA" id="ARBA00023125"/>
    </source>
</evidence>
<evidence type="ECO:0000256" key="5">
    <source>
        <dbReference type="ARBA" id="ARBA00023242"/>
    </source>
</evidence>
<dbReference type="InterPro" id="IPR036638">
    <property type="entry name" value="HLH_DNA-bd_sf"/>
</dbReference>
<keyword evidence="6" id="KW-0175">Coiled coil</keyword>
<dbReference type="InterPro" id="IPR052207">
    <property type="entry name" value="Max-like/E-box_TFs"/>
</dbReference>
<dbReference type="SUPFAM" id="SSF47459">
    <property type="entry name" value="HLH, helix-loop-helix DNA-binding domain"/>
    <property type="match status" value="1"/>
</dbReference>
<name>A0A137P1S2_CONC2</name>
<feature type="region of interest" description="Disordered" evidence="7">
    <location>
        <begin position="253"/>
        <end position="278"/>
    </location>
</feature>
<dbReference type="STRING" id="796925.A0A137P1S2"/>
<feature type="coiled-coil region" evidence="6">
    <location>
        <begin position="195"/>
        <end position="222"/>
    </location>
</feature>
<comment type="subcellular location">
    <subcellularLocation>
        <location evidence="1">Nucleus</location>
    </subcellularLocation>
</comment>
<evidence type="ECO:0000256" key="4">
    <source>
        <dbReference type="ARBA" id="ARBA00023163"/>
    </source>
</evidence>
<dbReference type="InterPro" id="IPR011598">
    <property type="entry name" value="bHLH_dom"/>
</dbReference>
<evidence type="ECO:0000256" key="7">
    <source>
        <dbReference type="SAM" id="MobiDB-lite"/>
    </source>
</evidence>
<keyword evidence="5" id="KW-0539">Nucleus</keyword>
<gene>
    <name evidence="9" type="ORF">CONCODRAFT_71830</name>
</gene>
<keyword evidence="3" id="KW-0238">DNA-binding</keyword>
<organism evidence="9 10">
    <name type="scientific">Conidiobolus coronatus (strain ATCC 28846 / CBS 209.66 / NRRL 28638)</name>
    <name type="common">Delacroixia coronata</name>
    <dbReference type="NCBI Taxonomy" id="796925"/>
    <lineage>
        <taxon>Eukaryota</taxon>
        <taxon>Fungi</taxon>
        <taxon>Fungi incertae sedis</taxon>
        <taxon>Zoopagomycota</taxon>
        <taxon>Entomophthoromycotina</taxon>
        <taxon>Entomophthoromycetes</taxon>
        <taxon>Entomophthorales</taxon>
        <taxon>Ancylistaceae</taxon>
        <taxon>Conidiobolus</taxon>
    </lineage>
</organism>
<protein>
    <recommendedName>
        <fullName evidence="8">BHLH domain-containing protein</fullName>
    </recommendedName>
</protein>
<dbReference type="GO" id="GO:0046983">
    <property type="term" value="F:protein dimerization activity"/>
    <property type="evidence" value="ECO:0007669"/>
    <property type="project" value="InterPro"/>
</dbReference>
<dbReference type="PANTHER" id="PTHR15741">
    <property type="entry name" value="BASIC HELIX-LOOP-HELIX ZIP TRANSCRIPTION FACTOR"/>
    <property type="match status" value="1"/>
</dbReference>
<reference evidence="9 10" key="1">
    <citation type="journal article" date="2015" name="Genome Biol. Evol.">
        <title>Phylogenomic analyses indicate that early fungi evolved digesting cell walls of algal ancestors of land plants.</title>
        <authorList>
            <person name="Chang Y."/>
            <person name="Wang S."/>
            <person name="Sekimoto S."/>
            <person name="Aerts A.L."/>
            <person name="Choi C."/>
            <person name="Clum A."/>
            <person name="LaButti K.M."/>
            <person name="Lindquist E.A."/>
            <person name="Yee Ngan C."/>
            <person name="Ohm R.A."/>
            <person name="Salamov A.A."/>
            <person name="Grigoriev I.V."/>
            <person name="Spatafora J.W."/>
            <person name="Berbee M.L."/>
        </authorList>
    </citation>
    <scope>NUCLEOTIDE SEQUENCE [LARGE SCALE GENOMIC DNA]</scope>
    <source>
        <strain evidence="9 10">NRRL 28638</strain>
    </source>
</reference>
<keyword evidence="10" id="KW-1185">Reference proteome</keyword>
<evidence type="ECO:0000256" key="1">
    <source>
        <dbReference type="ARBA" id="ARBA00004123"/>
    </source>
</evidence>
<evidence type="ECO:0000259" key="8">
    <source>
        <dbReference type="PROSITE" id="PS50888"/>
    </source>
</evidence>
<dbReference type="EMBL" id="KQ964552">
    <property type="protein sequence ID" value="KXN68993.1"/>
    <property type="molecule type" value="Genomic_DNA"/>
</dbReference>
<keyword evidence="2" id="KW-0805">Transcription regulation</keyword>
<evidence type="ECO:0000256" key="2">
    <source>
        <dbReference type="ARBA" id="ARBA00023015"/>
    </source>
</evidence>
<dbReference type="OrthoDB" id="5778525at2759"/>
<dbReference type="GO" id="GO:0000981">
    <property type="term" value="F:DNA-binding transcription factor activity, RNA polymerase II-specific"/>
    <property type="evidence" value="ECO:0007669"/>
    <property type="project" value="TreeGrafter"/>
</dbReference>
<evidence type="ECO:0000313" key="10">
    <source>
        <dbReference type="Proteomes" id="UP000070444"/>
    </source>
</evidence>
<dbReference type="PANTHER" id="PTHR15741:SF27">
    <property type="entry name" value="TRANSCRIPTION FACTOR AP-4"/>
    <property type="match status" value="1"/>
</dbReference>
<dbReference type="OMA" id="VENSCTR"/>
<dbReference type="Pfam" id="PF00010">
    <property type="entry name" value="HLH"/>
    <property type="match status" value="1"/>
</dbReference>
<feature type="domain" description="BHLH" evidence="8">
    <location>
        <begin position="154"/>
        <end position="205"/>
    </location>
</feature>
<evidence type="ECO:0000313" key="9">
    <source>
        <dbReference type="EMBL" id="KXN68993.1"/>
    </source>
</evidence>
<accession>A0A137P1S2</accession>